<dbReference type="AlphaFoldDB" id="A0AAE0Y0W3"/>
<organism evidence="1 2">
    <name type="scientific">Elysia crispata</name>
    <name type="common">lettuce slug</name>
    <dbReference type="NCBI Taxonomy" id="231223"/>
    <lineage>
        <taxon>Eukaryota</taxon>
        <taxon>Metazoa</taxon>
        <taxon>Spiralia</taxon>
        <taxon>Lophotrochozoa</taxon>
        <taxon>Mollusca</taxon>
        <taxon>Gastropoda</taxon>
        <taxon>Heterobranchia</taxon>
        <taxon>Euthyneura</taxon>
        <taxon>Panpulmonata</taxon>
        <taxon>Sacoglossa</taxon>
        <taxon>Placobranchoidea</taxon>
        <taxon>Plakobranchidae</taxon>
        <taxon>Elysia</taxon>
    </lineage>
</organism>
<evidence type="ECO:0000313" key="2">
    <source>
        <dbReference type="Proteomes" id="UP001283361"/>
    </source>
</evidence>
<reference evidence="1" key="1">
    <citation type="journal article" date="2023" name="G3 (Bethesda)">
        <title>A reference genome for the long-term kleptoplast-retaining sea slug Elysia crispata morphotype clarki.</title>
        <authorList>
            <person name="Eastman K.E."/>
            <person name="Pendleton A.L."/>
            <person name="Shaikh M.A."/>
            <person name="Suttiyut T."/>
            <person name="Ogas R."/>
            <person name="Tomko P."/>
            <person name="Gavelis G."/>
            <person name="Widhalm J.R."/>
            <person name="Wisecaver J.H."/>
        </authorList>
    </citation>
    <scope>NUCLEOTIDE SEQUENCE</scope>
    <source>
        <strain evidence="1">ECLA1</strain>
    </source>
</reference>
<dbReference type="EMBL" id="JAWDGP010007160">
    <property type="protein sequence ID" value="KAK3729108.1"/>
    <property type="molecule type" value="Genomic_DNA"/>
</dbReference>
<keyword evidence="2" id="KW-1185">Reference proteome</keyword>
<sequence>MTRCALVDHRPQTTAPWGSTDVLSIRVLVRPGHACCPAQRAARTVASRREGLCPDRVQHFIEMKLVSANPYCKLSQ</sequence>
<proteinExistence type="predicted"/>
<protein>
    <submittedName>
        <fullName evidence="1">Uncharacterized protein</fullName>
    </submittedName>
</protein>
<evidence type="ECO:0000313" key="1">
    <source>
        <dbReference type="EMBL" id="KAK3729108.1"/>
    </source>
</evidence>
<dbReference type="Proteomes" id="UP001283361">
    <property type="component" value="Unassembled WGS sequence"/>
</dbReference>
<name>A0AAE0Y0W3_9GAST</name>
<comment type="caution">
    <text evidence="1">The sequence shown here is derived from an EMBL/GenBank/DDBJ whole genome shotgun (WGS) entry which is preliminary data.</text>
</comment>
<gene>
    <name evidence="1" type="ORF">RRG08_005480</name>
</gene>
<accession>A0AAE0Y0W3</accession>